<dbReference type="EMBL" id="PYZL01000052">
    <property type="protein sequence ID" value="PTE72533.1"/>
    <property type="molecule type" value="Genomic_DNA"/>
</dbReference>
<dbReference type="PANTHER" id="PTHR30404:SF7">
    <property type="entry name" value="CELL WALL AMIDASE LYTH-RELATED"/>
    <property type="match status" value="1"/>
</dbReference>
<dbReference type="RefSeq" id="WP_103166581.1">
    <property type="nucleotide sequence ID" value="NZ_JAHCOZ010000003.1"/>
</dbReference>
<keyword evidence="7 8" id="KW-0961">Cell wall biogenesis/degradation</keyword>
<dbReference type="PROSITE" id="PS51781">
    <property type="entry name" value="SH3B"/>
    <property type="match status" value="1"/>
</dbReference>
<reference evidence="14" key="3">
    <citation type="submission" date="2018-03" db="EMBL/GenBank/DDBJ databases">
        <authorList>
            <person name="Naushad S."/>
        </authorList>
    </citation>
    <scope>NUCLEOTIDE SEQUENCE</scope>
    <source>
        <strain evidence="14">SNUC 1409</strain>
    </source>
</reference>
<keyword evidence="5" id="KW-0732">Signal</keyword>
<dbReference type="InterPro" id="IPR003646">
    <property type="entry name" value="SH3-like_bac-type"/>
</dbReference>
<evidence type="ECO:0000256" key="4">
    <source>
        <dbReference type="ARBA" id="ARBA00022525"/>
    </source>
</evidence>
<dbReference type="InterPro" id="IPR017273">
    <property type="entry name" value="LytH"/>
</dbReference>
<keyword evidence="4 8" id="KW-0964">Secreted</keyword>
<dbReference type="SMART" id="SM00287">
    <property type="entry name" value="SH3b"/>
    <property type="match status" value="1"/>
</dbReference>
<dbReference type="Pfam" id="PF01520">
    <property type="entry name" value="Amidase_3"/>
    <property type="match status" value="1"/>
</dbReference>
<keyword evidence="15" id="KW-1185">Reference proteome</keyword>
<dbReference type="Proteomes" id="UP000242547">
    <property type="component" value="Unassembled WGS sequence"/>
</dbReference>
<evidence type="ECO:0000256" key="9">
    <source>
        <dbReference type="SAM" id="MobiDB-lite"/>
    </source>
</evidence>
<evidence type="ECO:0000256" key="10">
    <source>
        <dbReference type="SAM" id="Phobius"/>
    </source>
</evidence>
<feature type="region of interest" description="Disordered" evidence="9">
    <location>
        <begin position="121"/>
        <end position="146"/>
    </location>
</feature>
<dbReference type="PANTHER" id="PTHR30404">
    <property type="entry name" value="N-ACETYLMURAMOYL-L-ALANINE AMIDASE"/>
    <property type="match status" value="1"/>
</dbReference>
<proteinExistence type="inferred from homology"/>
<dbReference type="GeneID" id="48887820"/>
<dbReference type="Gene3D" id="3.40.630.40">
    <property type="entry name" value="Zn-dependent exopeptidases"/>
    <property type="match status" value="1"/>
</dbReference>
<dbReference type="Gene3D" id="2.30.30.40">
    <property type="entry name" value="SH3 Domains"/>
    <property type="match status" value="1"/>
</dbReference>
<comment type="subcellular location">
    <subcellularLocation>
        <location evidence="1 8">Secreted</location>
    </subcellularLocation>
</comment>
<reference evidence="12" key="2">
    <citation type="submission" date="2018-03" db="EMBL/GenBank/DDBJ databases">
        <authorList>
            <person name="Keele B.F."/>
        </authorList>
    </citation>
    <scope>NUCLEOTIDE SEQUENCE</scope>
    <source>
        <strain evidence="13">SNUC 4143</strain>
        <strain evidence="12">SNUC 761</strain>
    </source>
</reference>
<dbReference type="GO" id="GO:0008745">
    <property type="term" value="F:N-acetylmuramoyl-L-alanine amidase activity"/>
    <property type="evidence" value="ECO:0007669"/>
    <property type="project" value="InterPro"/>
</dbReference>
<dbReference type="InterPro" id="IPR002508">
    <property type="entry name" value="MurNAc-LAA_cat"/>
</dbReference>
<evidence type="ECO:0000256" key="6">
    <source>
        <dbReference type="ARBA" id="ARBA00022801"/>
    </source>
</evidence>
<evidence type="ECO:0000313" key="12">
    <source>
        <dbReference type="EMBL" id="PTE72533.1"/>
    </source>
</evidence>
<dbReference type="Proteomes" id="UP000242088">
    <property type="component" value="Unassembled WGS sequence"/>
</dbReference>
<sequence length="291" mass="32353">MSKVDAWLLKHGLKNRLTLSVVIAFILFLIILFMLMNHSDQGSNRITVSENAELRTGPNAAYPVLYQVDKGETFTRLGKSGKWIEVESRDGKEKGWIAGWHTSLDIEADASKKENPLKNKVIVLDPGHGGNDQGASSNTSKKSLEKNYTLKTAKELKKALEKTGAKVKLTRSDDSYVSLEDRKQDGDAFISIHNDALDSPNANGATVYWFKDNQETLAETLSASIEKKSLLSNKGARQENFQVLRQTNKPAVLLELGYISNPTDEVMITDQLHRQVVEEAVVDGLKQYFAS</sequence>
<dbReference type="AlphaFoldDB" id="A0A2K4DML1"/>
<accession>A0A2K4DML1</accession>
<dbReference type="Pfam" id="PF08239">
    <property type="entry name" value="SH3_3"/>
    <property type="match status" value="1"/>
</dbReference>
<dbReference type="EMBL" id="PYZI01000001">
    <property type="protein sequence ID" value="PTF15386.1"/>
    <property type="molecule type" value="Genomic_DNA"/>
</dbReference>
<keyword evidence="6 8" id="KW-0378">Hydrolase</keyword>
<name>A0A2K4DML1_9STAP</name>
<dbReference type="InterPro" id="IPR050695">
    <property type="entry name" value="N-acetylmuramoyl_amidase_3"/>
</dbReference>
<evidence type="ECO:0000256" key="1">
    <source>
        <dbReference type="ARBA" id="ARBA00004613"/>
    </source>
</evidence>
<comment type="function">
    <text evidence="8">Probably involved in cell-wall metabolism.</text>
</comment>
<keyword evidence="10" id="KW-1133">Transmembrane helix</keyword>
<evidence type="ECO:0000256" key="5">
    <source>
        <dbReference type="ARBA" id="ARBA00022729"/>
    </source>
</evidence>
<evidence type="ECO:0000313" key="14">
    <source>
        <dbReference type="EMBL" id="PTF15386.1"/>
    </source>
</evidence>
<dbReference type="SUPFAM" id="SSF53187">
    <property type="entry name" value="Zn-dependent exopeptidases"/>
    <property type="match status" value="1"/>
</dbReference>
<feature type="transmembrane region" description="Helical" evidence="10">
    <location>
        <begin position="17"/>
        <end position="36"/>
    </location>
</feature>
<evidence type="ECO:0000256" key="3">
    <source>
        <dbReference type="ARBA" id="ARBA00018811"/>
    </source>
</evidence>
<keyword evidence="10" id="KW-0812">Transmembrane</keyword>
<protein>
    <recommendedName>
        <fullName evidence="3 8">Probable cell wall amidase lytH</fullName>
        <ecNumber evidence="8">3.5.1.-</ecNumber>
    </recommendedName>
</protein>
<dbReference type="PIRSF" id="PIRSF037730">
    <property type="entry name" value="CWA_LytH_prd"/>
    <property type="match status" value="1"/>
</dbReference>
<dbReference type="EMBL" id="PYZH01000068">
    <property type="protein sequence ID" value="PTF12805.1"/>
    <property type="molecule type" value="Genomic_DNA"/>
</dbReference>
<gene>
    <name evidence="12" type="ORF">BUY44_07955</name>
    <name evidence="14" type="ORF">BUY47_01020</name>
    <name evidence="13" type="ORF">BUY48_09410</name>
</gene>
<dbReference type="OrthoDB" id="9806267at2"/>
<dbReference type="EC" id="3.5.1.-" evidence="8"/>
<feature type="domain" description="SH3b" evidence="11">
    <location>
        <begin position="41"/>
        <end position="105"/>
    </location>
</feature>
<dbReference type="CDD" id="cd02696">
    <property type="entry name" value="MurNAc-LAA"/>
    <property type="match status" value="1"/>
</dbReference>
<dbReference type="SMART" id="SM00646">
    <property type="entry name" value="Ami_3"/>
    <property type="match status" value="1"/>
</dbReference>
<dbReference type="GO" id="GO:0030288">
    <property type="term" value="C:outer membrane-bounded periplasmic space"/>
    <property type="evidence" value="ECO:0007669"/>
    <property type="project" value="TreeGrafter"/>
</dbReference>
<dbReference type="GO" id="GO:0009253">
    <property type="term" value="P:peptidoglycan catabolic process"/>
    <property type="evidence" value="ECO:0007669"/>
    <property type="project" value="InterPro"/>
</dbReference>
<dbReference type="GO" id="GO:0005576">
    <property type="term" value="C:extracellular region"/>
    <property type="evidence" value="ECO:0007669"/>
    <property type="project" value="UniProtKB-SubCell"/>
</dbReference>
<evidence type="ECO:0000256" key="2">
    <source>
        <dbReference type="ARBA" id="ARBA00010860"/>
    </source>
</evidence>
<keyword evidence="10" id="KW-0472">Membrane</keyword>
<evidence type="ECO:0000313" key="17">
    <source>
        <dbReference type="Proteomes" id="UP000243350"/>
    </source>
</evidence>
<evidence type="ECO:0000313" key="16">
    <source>
        <dbReference type="Proteomes" id="UP000242547"/>
    </source>
</evidence>
<evidence type="ECO:0000256" key="7">
    <source>
        <dbReference type="ARBA" id="ARBA00023316"/>
    </source>
</evidence>
<evidence type="ECO:0000313" key="13">
    <source>
        <dbReference type="EMBL" id="PTF12805.1"/>
    </source>
</evidence>
<organism evidence="12 16">
    <name type="scientific">Staphylococcus devriesei</name>
    <dbReference type="NCBI Taxonomy" id="586733"/>
    <lineage>
        <taxon>Bacteria</taxon>
        <taxon>Bacillati</taxon>
        <taxon>Bacillota</taxon>
        <taxon>Bacilli</taxon>
        <taxon>Bacillales</taxon>
        <taxon>Staphylococcaceae</taxon>
        <taxon>Staphylococcus</taxon>
    </lineage>
</organism>
<comment type="caution">
    <text evidence="12">The sequence shown here is derived from an EMBL/GenBank/DDBJ whole genome shotgun (WGS) entry which is preliminary data.</text>
</comment>
<comment type="similarity">
    <text evidence="2 8">Belongs to the N-acetylmuramoyl-L-alanine amidase 3 family.</text>
</comment>
<dbReference type="GO" id="GO:0071555">
    <property type="term" value="P:cell wall organization"/>
    <property type="evidence" value="ECO:0007669"/>
    <property type="project" value="UniProtKB-KW"/>
</dbReference>
<evidence type="ECO:0000256" key="8">
    <source>
        <dbReference type="PIRNR" id="PIRNR037730"/>
    </source>
</evidence>
<evidence type="ECO:0000313" key="15">
    <source>
        <dbReference type="Proteomes" id="UP000242088"/>
    </source>
</evidence>
<reference evidence="15 16" key="1">
    <citation type="journal article" date="2016" name="Front. Microbiol.">
        <title>Comprehensive Phylogenetic Analysis of Bovine Non-aureus Staphylococci Species Based on Whole-Genome Sequencing.</title>
        <authorList>
            <person name="Naushad S."/>
            <person name="Barkema H.W."/>
            <person name="Luby C."/>
            <person name="Condas L.A."/>
            <person name="Nobrega D.B."/>
            <person name="Carson D.A."/>
            <person name="De Buck J."/>
        </authorList>
    </citation>
    <scope>NUCLEOTIDE SEQUENCE [LARGE SCALE GENOMIC DNA]</scope>
    <source>
        <strain evidence="14 15">SNUC 1409</strain>
        <strain evidence="13 17">SNUC 4143</strain>
        <strain evidence="12 16">SNUC 761</strain>
    </source>
</reference>
<evidence type="ECO:0000259" key="11">
    <source>
        <dbReference type="PROSITE" id="PS51781"/>
    </source>
</evidence>
<dbReference type="Proteomes" id="UP000243350">
    <property type="component" value="Unassembled WGS sequence"/>
</dbReference>